<dbReference type="InterPro" id="IPR006094">
    <property type="entry name" value="Oxid_FAD_bind_N"/>
</dbReference>
<comment type="pathway">
    <text evidence="1">Cofactor biosynthesis; L-ascorbate biosynthesis.</text>
</comment>
<dbReference type="SUPFAM" id="SSF56176">
    <property type="entry name" value="FAD-binding/transporter-associated domain-like"/>
    <property type="match status" value="1"/>
</dbReference>
<dbReference type="UniPathway" id="UPA00132"/>
<evidence type="ECO:0000256" key="4">
    <source>
        <dbReference type="ARBA" id="ARBA00023002"/>
    </source>
</evidence>
<dbReference type="Gene3D" id="3.30.43.10">
    <property type="entry name" value="Uridine Diphospho-n-acetylenolpyruvylglucosamine Reductase, domain 2"/>
    <property type="match status" value="1"/>
</dbReference>
<dbReference type="InterPro" id="IPR036318">
    <property type="entry name" value="FAD-bd_PCMH-like_sf"/>
</dbReference>
<evidence type="ECO:0000259" key="5">
    <source>
        <dbReference type="PROSITE" id="PS51387"/>
    </source>
</evidence>
<dbReference type="OrthoDB" id="9800184at2"/>
<evidence type="ECO:0000256" key="1">
    <source>
        <dbReference type="ARBA" id="ARBA00005147"/>
    </source>
</evidence>
<dbReference type="GO" id="GO:0016020">
    <property type="term" value="C:membrane"/>
    <property type="evidence" value="ECO:0007669"/>
    <property type="project" value="InterPro"/>
</dbReference>
<organism evidence="6 7">
    <name type="scientific">Amycolatopsis pithecellobii</name>
    <dbReference type="NCBI Taxonomy" id="664692"/>
    <lineage>
        <taxon>Bacteria</taxon>
        <taxon>Bacillati</taxon>
        <taxon>Actinomycetota</taxon>
        <taxon>Actinomycetes</taxon>
        <taxon>Pseudonocardiales</taxon>
        <taxon>Pseudonocardiaceae</taxon>
        <taxon>Amycolatopsis</taxon>
    </lineage>
</organism>
<dbReference type="InterPro" id="IPR007173">
    <property type="entry name" value="ALO_C"/>
</dbReference>
<dbReference type="Pfam" id="PF01565">
    <property type="entry name" value="FAD_binding_4"/>
    <property type="match status" value="1"/>
</dbReference>
<dbReference type="GO" id="GO:0080049">
    <property type="term" value="F:L-gulono-1,4-lactone dehydrogenase activity"/>
    <property type="evidence" value="ECO:0007669"/>
    <property type="project" value="TreeGrafter"/>
</dbReference>
<dbReference type="PROSITE" id="PS51387">
    <property type="entry name" value="FAD_PCMH"/>
    <property type="match status" value="1"/>
</dbReference>
<evidence type="ECO:0000313" key="6">
    <source>
        <dbReference type="EMBL" id="MTD59401.1"/>
    </source>
</evidence>
<dbReference type="RefSeq" id="WP_154761451.1">
    <property type="nucleotide sequence ID" value="NZ_WMBA01000102.1"/>
</dbReference>
<dbReference type="NCBIfam" id="TIGR01679">
    <property type="entry name" value="bact_FAD_ox"/>
    <property type="match status" value="1"/>
</dbReference>
<dbReference type="PROSITE" id="PS00862">
    <property type="entry name" value="OX2_COVAL_FAD"/>
    <property type="match status" value="1"/>
</dbReference>
<dbReference type="Pfam" id="PF04030">
    <property type="entry name" value="ALO"/>
    <property type="match status" value="1"/>
</dbReference>
<keyword evidence="3" id="KW-0060">Ascorbate biosynthesis</keyword>
<dbReference type="Gene3D" id="3.30.70.2520">
    <property type="match status" value="1"/>
</dbReference>
<dbReference type="Proteomes" id="UP000440096">
    <property type="component" value="Unassembled WGS sequence"/>
</dbReference>
<dbReference type="InterPro" id="IPR016171">
    <property type="entry name" value="Vanillyl_alc_oxidase_C-sub2"/>
</dbReference>
<dbReference type="InterPro" id="IPR006093">
    <property type="entry name" value="Oxy_OxRdtase_FAD_BS"/>
</dbReference>
<dbReference type="EMBL" id="WMBA01000102">
    <property type="protein sequence ID" value="MTD59401.1"/>
    <property type="molecule type" value="Genomic_DNA"/>
</dbReference>
<gene>
    <name evidence="6" type="ORF">GKO32_36275</name>
</gene>
<evidence type="ECO:0000256" key="3">
    <source>
        <dbReference type="ARBA" id="ARBA00022644"/>
    </source>
</evidence>
<accession>A0A6N7ZC82</accession>
<keyword evidence="4" id="KW-0560">Oxidoreductase</keyword>
<dbReference type="InterPro" id="IPR016166">
    <property type="entry name" value="FAD-bd_PCMH"/>
</dbReference>
<dbReference type="InterPro" id="IPR010031">
    <property type="entry name" value="FAD_lactone_oxidase-like"/>
</dbReference>
<dbReference type="AlphaFoldDB" id="A0A6N7ZC82"/>
<reference evidence="6 7" key="1">
    <citation type="submission" date="2019-11" db="EMBL/GenBank/DDBJ databases">
        <title>Draft genome of Amycolatopsis RM579.</title>
        <authorList>
            <person name="Duangmal K."/>
            <person name="Mingma R."/>
        </authorList>
    </citation>
    <scope>NUCLEOTIDE SEQUENCE [LARGE SCALE GENOMIC DNA]</scope>
    <source>
        <strain evidence="6 7">RM579</strain>
    </source>
</reference>
<dbReference type="PANTHER" id="PTHR43762:SF1">
    <property type="entry name" value="D-ARABINONO-1,4-LACTONE OXIDASE"/>
    <property type="match status" value="1"/>
</dbReference>
<dbReference type="InterPro" id="IPR016169">
    <property type="entry name" value="FAD-bd_PCMH_sub2"/>
</dbReference>
<comment type="caution">
    <text evidence="6">The sequence shown here is derived from an EMBL/GenBank/DDBJ whole genome shotgun (WGS) entry which is preliminary data.</text>
</comment>
<evidence type="ECO:0000256" key="2">
    <source>
        <dbReference type="ARBA" id="ARBA00005466"/>
    </source>
</evidence>
<sequence length="431" mass="47345">MNRWTNWAGTATADPRRVHTPRSVGDIVEVVTGAAAEDRRVHARGSGHSFTPIAVAETDAIDLTGWTGIAAVDAGKHRVTVRSGTTLRRLNAELDALGLAMTNLGDIDAQTIAGAVSTGTHGTGARYGGLATQIVQLELVLADGSIVTCSAGERPELFNAARVGLGALGVITLVTLQCEPSYVLSAQERPEPLEQVLEGFDEFARDNDHFEFYWFPYGRNALVKRNNRTESERAPLSRLRQFVDYEIMENFAFGTLCRIGRTVPRLVPPLGKFASAALSAREYRDISHRVFVTHRGVRFVESEFAVPHDSVQHVLAELRALVPRLESPVAFPVEVRVAAADDIWLSTAQGRNSAYVAIHQFTGMPYLEYFASFAAIAAEVGGRPHWGKMHNLDAGELRKLYPHFDDFRRVRDEVDPAGVFSNPYLARVLGR</sequence>
<dbReference type="Gene3D" id="1.10.45.10">
    <property type="entry name" value="Vanillyl-alcohol Oxidase, Chain A, domain 4"/>
    <property type="match status" value="1"/>
</dbReference>
<proteinExistence type="inferred from homology"/>
<dbReference type="GO" id="GO:0019853">
    <property type="term" value="P:L-ascorbic acid biosynthetic process"/>
    <property type="evidence" value="ECO:0007669"/>
    <property type="project" value="UniProtKB-UniPathway"/>
</dbReference>
<dbReference type="PIRSF" id="PIRSF000136">
    <property type="entry name" value="LGO_GLO"/>
    <property type="match status" value="1"/>
</dbReference>
<dbReference type="Gene3D" id="3.30.465.10">
    <property type="match status" value="1"/>
</dbReference>
<name>A0A6N7ZC82_9PSEU</name>
<keyword evidence="7" id="KW-1185">Reference proteome</keyword>
<protein>
    <submittedName>
        <fullName evidence="6">FAD-binding protein</fullName>
    </submittedName>
</protein>
<comment type="similarity">
    <text evidence="2">Belongs to the oxygen-dependent FAD-linked oxidoreductase family.</text>
</comment>
<evidence type="ECO:0000313" key="7">
    <source>
        <dbReference type="Proteomes" id="UP000440096"/>
    </source>
</evidence>
<dbReference type="GO" id="GO:0003885">
    <property type="term" value="F:D-arabinono-1,4-lactone oxidase activity"/>
    <property type="evidence" value="ECO:0007669"/>
    <property type="project" value="InterPro"/>
</dbReference>
<dbReference type="PANTHER" id="PTHR43762">
    <property type="entry name" value="L-GULONOLACTONE OXIDASE"/>
    <property type="match status" value="1"/>
</dbReference>
<dbReference type="GO" id="GO:0071949">
    <property type="term" value="F:FAD binding"/>
    <property type="evidence" value="ECO:0007669"/>
    <property type="project" value="InterPro"/>
</dbReference>
<dbReference type="InterPro" id="IPR016167">
    <property type="entry name" value="FAD-bd_PCMH_sub1"/>
</dbReference>
<feature type="domain" description="FAD-binding PCMH-type" evidence="5">
    <location>
        <begin position="11"/>
        <end position="181"/>
    </location>
</feature>